<name>A0A6J4TMS5_9ACTN</name>
<feature type="region of interest" description="Disordered" evidence="1">
    <location>
        <begin position="1"/>
        <end position="42"/>
    </location>
</feature>
<proteinExistence type="predicted"/>
<gene>
    <name evidence="2" type="ORF">AVDCRST_MAG05-4012</name>
</gene>
<accession>A0A6J4TMS5</accession>
<dbReference type="EMBL" id="CADCVM010000441">
    <property type="protein sequence ID" value="CAA9526445.1"/>
    <property type="molecule type" value="Genomic_DNA"/>
</dbReference>
<reference evidence="2" key="1">
    <citation type="submission" date="2020-02" db="EMBL/GenBank/DDBJ databases">
        <authorList>
            <person name="Meier V. D."/>
        </authorList>
    </citation>
    <scope>NUCLEOTIDE SEQUENCE</scope>
    <source>
        <strain evidence="2">AVDCRST_MAG05</strain>
    </source>
</reference>
<evidence type="ECO:0000256" key="1">
    <source>
        <dbReference type="SAM" id="MobiDB-lite"/>
    </source>
</evidence>
<protein>
    <submittedName>
        <fullName evidence="2">Transcriptional regulator, AcrR family</fullName>
    </submittedName>
</protein>
<feature type="non-terminal residue" evidence="2">
    <location>
        <position position="56"/>
    </location>
</feature>
<organism evidence="2">
    <name type="scientific">uncultured Rubrobacteraceae bacterium</name>
    <dbReference type="NCBI Taxonomy" id="349277"/>
    <lineage>
        <taxon>Bacteria</taxon>
        <taxon>Bacillati</taxon>
        <taxon>Actinomycetota</taxon>
        <taxon>Rubrobacteria</taxon>
        <taxon>Rubrobacterales</taxon>
        <taxon>Rubrobacteraceae</taxon>
        <taxon>environmental samples</taxon>
    </lineage>
</organism>
<sequence>ANEGIANPRTDDRGRRAGHARQGAGPRHHQGDSAGSRVLGGRHLQALREQGGAVPV</sequence>
<evidence type="ECO:0000313" key="2">
    <source>
        <dbReference type="EMBL" id="CAA9526445.1"/>
    </source>
</evidence>
<dbReference type="AlphaFoldDB" id="A0A6J4TMS5"/>
<feature type="non-terminal residue" evidence="2">
    <location>
        <position position="1"/>
    </location>
</feature>